<proteinExistence type="predicted"/>
<name>A0A835R519_VANPL</name>
<accession>A0A835R519</accession>
<feature type="non-terminal residue" evidence="1">
    <location>
        <position position="75"/>
    </location>
</feature>
<evidence type="ECO:0000313" key="1">
    <source>
        <dbReference type="EMBL" id="KAG0482836.1"/>
    </source>
</evidence>
<reference evidence="1 2" key="1">
    <citation type="journal article" date="2020" name="Nat. Food">
        <title>A phased Vanilla planifolia genome enables genetic improvement of flavour and production.</title>
        <authorList>
            <person name="Hasing T."/>
            <person name="Tang H."/>
            <person name="Brym M."/>
            <person name="Khazi F."/>
            <person name="Huang T."/>
            <person name="Chambers A.H."/>
        </authorList>
    </citation>
    <scope>NUCLEOTIDE SEQUENCE [LARGE SCALE GENOMIC DNA]</scope>
    <source>
        <tissue evidence="1">Leaf</tissue>
    </source>
</reference>
<dbReference type="Proteomes" id="UP000639772">
    <property type="component" value="Unassembled WGS sequence"/>
</dbReference>
<organism evidence="1 2">
    <name type="scientific">Vanilla planifolia</name>
    <name type="common">Vanilla</name>
    <dbReference type="NCBI Taxonomy" id="51239"/>
    <lineage>
        <taxon>Eukaryota</taxon>
        <taxon>Viridiplantae</taxon>
        <taxon>Streptophyta</taxon>
        <taxon>Embryophyta</taxon>
        <taxon>Tracheophyta</taxon>
        <taxon>Spermatophyta</taxon>
        <taxon>Magnoliopsida</taxon>
        <taxon>Liliopsida</taxon>
        <taxon>Asparagales</taxon>
        <taxon>Orchidaceae</taxon>
        <taxon>Vanilloideae</taxon>
        <taxon>Vanilleae</taxon>
        <taxon>Vanilla</taxon>
    </lineage>
</organism>
<sequence length="75" mass="8578">MHCLVNTERNPRIPILYTSSSTKAPLFLFVLQRPLLFYPAFCLLPPASSLLLNKALAFRPSTNEEPCLKQEEEEE</sequence>
<protein>
    <submittedName>
        <fullName evidence="1">Uncharacterized protein</fullName>
    </submittedName>
</protein>
<gene>
    <name evidence="1" type="ORF">HPP92_010920</name>
</gene>
<dbReference type="AlphaFoldDB" id="A0A835R519"/>
<evidence type="ECO:0000313" key="2">
    <source>
        <dbReference type="Proteomes" id="UP000639772"/>
    </source>
</evidence>
<comment type="caution">
    <text evidence="1">The sequence shown here is derived from an EMBL/GenBank/DDBJ whole genome shotgun (WGS) entry which is preliminary data.</text>
</comment>
<dbReference type="EMBL" id="JADCNM010000005">
    <property type="protein sequence ID" value="KAG0482836.1"/>
    <property type="molecule type" value="Genomic_DNA"/>
</dbReference>